<evidence type="ECO:0000259" key="2">
    <source>
        <dbReference type="Pfam" id="PF12708"/>
    </source>
</evidence>
<evidence type="ECO:0000259" key="3">
    <source>
        <dbReference type="Pfam" id="PF16315"/>
    </source>
</evidence>
<dbReference type="InterPro" id="IPR026444">
    <property type="entry name" value="Secre_tail"/>
</dbReference>
<dbReference type="InterPro" id="IPR032532">
    <property type="entry name" value="DUF4955"/>
</dbReference>
<dbReference type="Pfam" id="PF18962">
    <property type="entry name" value="Por_Secre_tail"/>
    <property type="match status" value="1"/>
</dbReference>
<dbReference type="InterPro" id="IPR011050">
    <property type="entry name" value="Pectin_lyase_fold/virulence"/>
</dbReference>
<dbReference type="InterPro" id="IPR012334">
    <property type="entry name" value="Pectin_lyas_fold"/>
</dbReference>
<dbReference type="Pfam" id="PF16315">
    <property type="entry name" value="DUF4955"/>
    <property type="match status" value="1"/>
</dbReference>
<dbReference type="Pfam" id="PF12708">
    <property type="entry name" value="Pect-lyase_RHGA_epim"/>
    <property type="match status" value="1"/>
</dbReference>
<dbReference type="EMBL" id="JAOYOD010000001">
    <property type="protein sequence ID" value="MCV9387300.1"/>
    <property type="molecule type" value="Genomic_DNA"/>
</dbReference>
<evidence type="ECO:0000313" key="5">
    <source>
        <dbReference type="EMBL" id="MCV9387300.1"/>
    </source>
</evidence>
<feature type="chain" id="PRO_5045052876" evidence="1">
    <location>
        <begin position="20"/>
        <end position="878"/>
    </location>
</feature>
<keyword evidence="1" id="KW-0732">Signal</keyword>
<dbReference type="Gene3D" id="2.160.20.10">
    <property type="entry name" value="Single-stranded right-handed beta-helix, Pectin lyase-like"/>
    <property type="match status" value="1"/>
</dbReference>
<feature type="domain" description="Rhamnogalacturonase A/B/Epimerase-like pectate lyase" evidence="2">
    <location>
        <begin position="64"/>
        <end position="138"/>
    </location>
</feature>
<evidence type="ECO:0000256" key="1">
    <source>
        <dbReference type="SAM" id="SignalP"/>
    </source>
</evidence>
<dbReference type="Gene3D" id="2.60.40.10">
    <property type="entry name" value="Immunoglobulins"/>
    <property type="match status" value="3"/>
</dbReference>
<feature type="domain" description="Secretion system C-terminal sorting" evidence="4">
    <location>
        <begin position="806"/>
        <end position="869"/>
    </location>
</feature>
<sequence length="878" mass="97645">MRKLLLFIMAMRLVTFSKAQVAPIWEEYVADQEAGQISRLPDYSYAGYHFSEEEIPDVSGWTYFDVTDYGADGTDELHDDTAIQAAIDAAQAHEGPAVVYFPAGRFVVSEDNDVNHFLQVSRDSIVLKGSGTDQTEIYMDQMRVKNGHWQFLFKPDDISAPVLTYLEGSSLRGSHEVMVEDPSALEPGMIVYISHKSEAFARAHFGDLELSSDWTRLFGATGGMTVHEPHLIESISGNRVRFKNPVQTDLPEVDSKYQLRLLPTIKEVGVEDILFSSNWENYGEDFVHHKDDIHDYAWNAIQFNNTSNAWIRNCEFRSWSQVVDVRHSLAVTIENITLSGKKGHASFLTRRSYGLLVKDCIDQAGQHHGPGTGYSGVNTVYLRHEMQVDQSFDSHSGQPYATLVDNVNGGVFNKNGGPHESYPHHARHLTFWNFKHRSTGNIGYDLWSMSRNGNTYAEPFFVGFQADQNVTLTDTGLNELEGQQVEPASLFEAQLSLRLEALNTLPKLKFVSPGQGDRLAIGTDLSVEAEASDPDGSITAVSLYINELLIREDTEAPYLWNGDLDTPLQQMEAGQYKLKLEAIDDAGNVTREEIEIIVGMEPLIEFVRPAESELMEAGTDVVVEVSASDEDGSIASVDLYLDGATVSTLTASPYVWEGENMLSAMQSGSYLLKAVVTDNDGLTADVEQTLIVNELPTVSFSEPTALSIDEGVPVYVDVLAEDGDGSIARVDLYLNDEFLREEVNPPYIWGDREDLDPELFALAAGDYTLKAIAIDDKGSKNEAVIDISIIAEEVLGLDETQSAFHIYPNPARDRITLMADQDIIGVRVLDSSGRLWKSWQPTSRRFEMDLTSLSPGVYLLQLLSPNQQQTLPLIKQEF</sequence>
<name>A0ABT3CV00_9BACT</name>
<protein>
    <submittedName>
        <fullName evidence="5">DUF4955 domain-containing protein</fullName>
    </submittedName>
</protein>
<comment type="caution">
    <text evidence="5">The sequence shown here is derived from an EMBL/GenBank/DDBJ whole genome shotgun (WGS) entry which is preliminary data.</text>
</comment>
<dbReference type="RefSeq" id="WP_264138125.1">
    <property type="nucleotide sequence ID" value="NZ_JAOYOD010000001.1"/>
</dbReference>
<dbReference type="InterPro" id="IPR013783">
    <property type="entry name" value="Ig-like_fold"/>
</dbReference>
<dbReference type="Proteomes" id="UP001300692">
    <property type="component" value="Unassembled WGS sequence"/>
</dbReference>
<accession>A0ABT3CV00</accession>
<reference evidence="5 6" key="1">
    <citation type="submission" date="2022-10" db="EMBL/GenBank/DDBJ databases">
        <title>Comparative genomics and taxonomic characterization of three novel marine species of genus Reichenbachiella exhibiting antioxidant and polysaccharide degradation activities.</title>
        <authorList>
            <person name="Muhammad N."/>
            <person name="Lee Y.-J."/>
            <person name="Ko J."/>
            <person name="Kim S.-G."/>
        </authorList>
    </citation>
    <scope>NUCLEOTIDE SEQUENCE [LARGE SCALE GENOMIC DNA]</scope>
    <source>
        <strain evidence="5 6">ABR2-5</strain>
    </source>
</reference>
<dbReference type="Pfam" id="PF17957">
    <property type="entry name" value="Big_7"/>
    <property type="match status" value="2"/>
</dbReference>
<dbReference type="SUPFAM" id="SSF51126">
    <property type="entry name" value="Pectin lyase-like"/>
    <property type="match status" value="1"/>
</dbReference>
<evidence type="ECO:0000313" key="6">
    <source>
        <dbReference type="Proteomes" id="UP001300692"/>
    </source>
</evidence>
<evidence type="ECO:0000259" key="4">
    <source>
        <dbReference type="Pfam" id="PF18962"/>
    </source>
</evidence>
<dbReference type="NCBIfam" id="TIGR04183">
    <property type="entry name" value="Por_Secre_tail"/>
    <property type="match status" value="1"/>
</dbReference>
<dbReference type="InterPro" id="IPR024535">
    <property type="entry name" value="RHGA/B-epi-like_pectate_lyase"/>
</dbReference>
<feature type="domain" description="DUF4955" evidence="3">
    <location>
        <begin position="365"/>
        <end position="502"/>
    </location>
</feature>
<proteinExistence type="predicted"/>
<gene>
    <name evidence="5" type="ORF">N7U62_11540</name>
</gene>
<keyword evidence="6" id="KW-1185">Reference proteome</keyword>
<organism evidence="5 6">
    <name type="scientific">Reichenbachiella ulvae</name>
    <dbReference type="NCBI Taxonomy" id="2980104"/>
    <lineage>
        <taxon>Bacteria</taxon>
        <taxon>Pseudomonadati</taxon>
        <taxon>Bacteroidota</taxon>
        <taxon>Cytophagia</taxon>
        <taxon>Cytophagales</taxon>
        <taxon>Reichenbachiellaceae</taxon>
        <taxon>Reichenbachiella</taxon>
    </lineage>
</organism>
<feature type="signal peptide" evidence="1">
    <location>
        <begin position="1"/>
        <end position="19"/>
    </location>
</feature>